<dbReference type="VEuPathDB" id="VectorBase:GAUT039552"/>
<dbReference type="CDD" id="cd00777">
    <property type="entry name" value="AspRS_core"/>
    <property type="match status" value="1"/>
</dbReference>
<dbReference type="InterPro" id="IPR006195">
    <property type="entry name" value="aa-tRNA-synth_II"/>
</dbReference>
<evidence type="ECO:0000256" key="6">
    <source>
        <dbReference type="ARBA" id="ARBA00011209"/>
    </source>
</evidence>
<dbReference type="Pfam" id="PF02938">
    <property type="entry name" value="GAD"/>
    <property type="match status" value="1"/>
</dbReference>
<dbReference type="Pfam" id="PF03484">
    <property type="entry name" value="B5"/>
    <property type="match status" value="1"/>
</dbReference>
<evidence type="ECO:0000256" key="10">
    <source>
        <dbReference type="ARBA" id="ARBA00022723"/>
    </source>
</evidence>
<keyword evidence="11" id="KW-0547">Nucleotide-binding</keyword>
<dbReference type="EC" id="1.2.4.1" evidence="24"/>
<keyword evidence="12" id="KW-0067">ATP-binding</keyword>
<dbReference type="HAMAP" id="MF_00044">
    <property type="entry name" value="Asp_tRNA_synth_type1"/>
    <property type="match status" value="1"/>
</dbReference>
<dbReference type="GO" id="GO:0000287">
    <property type="term" value="F:magnesium ion binding"/>
    <property type="evidence" value="ECO:0007669"/>
    <property type="project" value="InterPro"/>
</dbReference>
<dbReference type="PROSITE" id="PS51483">
    <property type="entry name" value="B5"/>
    <property type="match status" value="1"/>
</dbReference>
<evidence type="ECO:0000256" key="23">
    <source>
        <dbReference type="PROSITE-ProRule" id="PRU00209"/>
    </source>
</evidence>
<dbReference type="NCBIfam" id="TIGR03182">
    <property type="entry name" value="PDH_E1_alph_y"/>
    <property type="match status" value="1"/>
</dbReference>
<sequence length="1772" mass="198782">MFYSQLCILKLTNLNTDHYSQKGEVLDESHNVIGNFTINDHIGSVYENDHRFMKFTLSWLLEHLETNASLEEITDKLTHIGLEVKDVIDNTKLAGFIVAKVLEVAPHPNADKLKLCKVDDRSKTLQIVCGANNAREGMKTVLASLGSTLPESDFTIKPTKIRGVLSEGMLCSASELALVQEESEGIIELSDDYKAGDKFFNCDPVIDINVTPNRGDCLGIYGIARDLAATGIGTLKTLSIPQLTSFINSPIDVEVTDGESFISGIYIANVKNQESPKWLKDKLESIGMRSISTIVDITNYIMISFSRPMHAYDAKKIEGELTVRKANDGEKFAGLNGKEYLLNTDTSVISDSKNIHGVAGIIGGKCSECTLETTDIFLESAWFDPVSIAKSARQMNISTESSYRFARSVDPGFTLEGLNLAAKMILDLCGGEVSSVVSAGSLDKADTKVNFDYQDVNKFGSVSVSPDETFDILTKLGFNIDKKTEGNWNVQVPSWRPDVTIPADLIEEVTRIYGYDKIKEEPLPNNVEEVDSTYDNLRILMTNRGFHEVLTWSFMSESTAEKFGYSNELFIIDNPFNNNFNMMRPSIMPNLLQVTADNIAHGVSDLAIFEIGPIYDGEAQSKHVLSGIRTGNNLPRNHYNTDRKVDVFDAKADCIAALEFFNVNCDNLTIERAKKEYYHPGKSGTLSFRSKIVGYFGELHPSVLDLFDIKQKIIAFEVMLENIGNLPVSRKKFIDYKYQSVKRDFAFIVNKDVEVGNIINVLYHPVFEFCNGNVPRRHSTVDQRSVSSPAVWIIFNEKEIDMKAENFTKEQIIGFYRKMLLIRRFEEKAGQLYGMGLIGGFCHLSIGQEAVAVGTQAASKLGDAFITSYRDHGLMLACDSDPNVVMAELTGKETGCSKGKGGSMHVFDVEKKFFGGHGIVGAQVPIGTGIAFANKYKKKDNVVFTYFGDGATNQGQVYESFNMASLWKLPVVYIIENNGYAMGTSVQRSTLVTELYKRGESFDIPGKQVDGMDFFSVYAATSEAAEHTRSGKGPILLEMKTYRYRGHSMSDPATYRSKEEVEDMKQNHDPIGTLKKYMIDNKIASEEECKVIDKEVRDLVKKSEDFAKNSKEPGIDELYTDYLILPDTGGKSPDKLLIKLVLPLPFGPVIRIFDFGSALKLRCLNNTLSKTNMNCYKTHTCNELRKNDVGKEVTLSGWLYRKRDHGNLIFVDLRDFHGITQLVFNNDKDFFDEISNLKSESVITVTGVVKARTGDTVNSSIATGEIEVVVSNLHVESEVEFHCDEEIAKEERSILASITGEQEYPENMRFKYRFLDLRREKARNNIILRSQIIAELRKLMIEQEFLEIQTPILTASSPEGARDYLVPSRPNPGKFYALPQAPQIFKQLLMVSGFDKYFQVAPCFRDEDARADRSPGEFYQLDLEMSFVTQEDIFQIIESALYKVFAKFSRKSVDQDFPRITYKEAMLKYGSDKPDLRNPLLISDVTEIFRDSEFNIFKSNIERGMVVRAIPAPKTAEESRSFFDKKIEHAQKEFGAKGLGYITFDKDGTAKGPIAKFLDDNRLNHIREVTNVGPGDSVFFASDKENEAATIAGKVRTLLGSELSLIDDNIFKFCWVIDFPYFVYDDKSKKIDFFHNPFSMPHGGLKDLEEKNPLDILAYQYDLVCNGIELSSGAIRNNKLDIMYKAFAIAGYSRGEVDTKFGALVRAFRFGVPPHGGIAPGVDRMIMLLADEPNIREVICFPMNQQGEDVLMGAPSKVDNKHLHELFLQIIE</sequence>
<dbReference type="GO" id="GO:0005524">
    <property type="term" value="F:ATP binding"/>
    <property type="evidence" value="ECO:0007669"/>
    <property type="project" value="UniProtKB-KW"/>
</dbReference>
<evidence type="ECO:0000256" key="1">
    <source>
        <dbReference type="ARBA" id="ARBA00001946"/>
    </source>
</evidence>
<dbReference type="FunFam" id="2.40.50.140:FF:000045">
    <property type="entry name" value="Phenylalanine--tRNA ligase beta subunit"/>
    <property type="match status" value="1"/>
</dbReference>
<keyword evidence="18 24" id="KW-0786">Thiamine pyrophosphate</keyword>
<reference evidence="28" key="1">
    <citation type="submission" date="2020-05" db="UniProtKB">
        <authorList>
            <consortium name="EnsemblMetazoa"/>
        </authorList>
    </citation>
    <scope>IDENTIFICATION</scope>
    <source>
        <strain evidence="28">TTRI</strain>
    </source>
</reference>
<evidence type="ECO:0000256" key="9">
    <source>
        <dbReference type="ARBA" id="ARBA00022598"/>
    </source>
</evidence>
<dbReference type="CDD" id="cd02000">
    <property type="entry name" value="TPP_E1_PDC_ADC_BCADC"/>
    <property type="match status" value="1"/>
</dbReference>
<feature type="domain" description="B5" evidence="27">
    <location>
        <begin position="444"/>
        <end position="520"/>
    </location>
</feature>
<comment type="cofactor">
    <cofactor evidence="1">
        <name>Mg(2+)</name>
        <dbReference type="ChEBI" id="CHEBI:18420"/>
    </cofactor>
</comment>
<comment type="catalytic activity">
    <reaction evidence="21">
        <text>tRNA(Phe) + L-phenylalanine + ATP = L-phenylalanyl-tRNA(Phe) + AMP + diphosphate + H(+)</text>
        <dbReference type="Rhea" id="RHEA:19413"/>
        <dbReference type="Rhea" id="RHEA-COMP:9668"/>
        <dbReference type="Rhea" id="RHEA-COMP:9699"/>
        <dbReference type="ChEBI" id="CHEBI:15378"/>
        <dbReference type="ChEBI" id="CHEBI:30616"/>
        <dbReference type="ChEBI" id="CHEBI:33019"/>
        <dbReference type="ChEBI" id="CHEBI:58095"/>
        <dbReference type="ChEBI" id="CHEBI:78442"/>
        <dbReference type="ChEBI" id="CHEBI:78531"/>
        <dbReference type="ChEBI" id="CHEBI:456215"/>
        <dbReference type="EC" id="6.1.1.20"/>
    </reaction>
</comment>
<comment type="subunit">
    <text evidence="6">Tetramer of two alpha and two beta subunits.</text>
</comment>
<dbReference type="PROSITE" id="PS50862">
    <property type="entry name" value="AA_TRNA_LIGASE_II"/>
    <property type="match status" value="1"/>
</dbReference>
<keyword evidence="8 23" id="KW-0820">tRNA-binding</keyword>
<evidence type="ECO:0000256" key="15">
    <source>
        <dbReference type="ARBA" id="ARBA00022917"/>
    </source>
</evidence>
<dbReference type="Gene3D" id="3.30.1360.30">
    <property type="entry name" value="GAD-like domain"/>
    <property type="match status" value="1"/>
</dbReference>
<comment type="similarity">
    <text evidence="5">Belongs to the phenylalanyl-tRNA synthetase beta subunit family. Type 1 subfamily.</text>
</comment>
<dbReference type="GO" id="GO:0006432">
    <property type="term" value="P:phenylalanyl-tRNA aminoacylation"/>
    <property type="evidence" value="ECO:0007669"/>
    <property type="project" value="InterPro"/>
</dbReference>
<evidence type="ECO:0000256" key="21">
    <source>
        <dbReference type="ARBA" id="ARBA00049255"/>
    </source>
</evidence>
<dbReference type="FunFam" id="3.40.50.970:FF:000013">
    <property type="entry name" value="Pyruvate dehydrogenase E1 component subunit alpha"/>
    <property type="match status" value="1"/>
</dbReference>
<dbReference type="PANTHER" id="PTHR11516:SF60">
    <property type="entry name" value="PYRUVATE DEHYDROGENASE E1 COMPONENT SUBUNIT ALPHA"/>
    <property type="match status" value="1"/>
</dbReference>
<comment type="function">
    <text evidence="24">The pyruvate dehydrogenase complex catalyzes the overall conversion of pyruvate to acetyl-CoA and CO(2).</text>
</comment>
<evidence type="ECO:0000259" key="26">
    <source>
        <dbReference type="PROSITE" id="PS50886"/>
    </source>
</evidence>
<dbReference type="InterPro" id="IPR041616">
    <property type="entry name" value="PheRS_beta_core"/>
</dbReference>
<dbReference type="InterPro" id="IPR012340">
    <property type="entry name" value="NA-bd_OB-fold"/>
</dbReference>
<evidence type="ECO:0000256" key="11">
    <source>
        <dbReference type="ARBA" id="ARBA00022741"/>
    </source>
</evidence>
<keyword evidence="19" id="KW-0030">Aminoacyl-tRNA synthetase</keyword>
<dbReference type="Pfam" id="PF00152">
    <property type="entry name" value="tRNA-synt_2"/>
    <property type="match status" value="1"/>
</dbReference>
<evidence type="ECO:0000313" key="28">
    <source>
        <dbReference type="EnsemblMetazoa" id="GAUT039552-PA"/>
    </source>
</evidence>
<dbReference type="InterPro" id="IPR047089">
    <property type="entry name" value="Asp-tRNA-ligase_1_N"/>
</dbReference>
<dbReference type="NCBIfam" id="TIGR00472">
    <property type="entry name" value="pheT_bact"/>
    <property type="match status" value="1"/>
</dbReference>
<keyword evidence="20 24" id="KW-0670">Pyruvate</keyword>
<feature type="domain" description="TRNA-binding" evidence="26">
    <location>
        <begin position="90"/>
        <end position="200"/>
    </location>
</feature>
<dbReference type="InterPro" id="IPR009061">
    <property type="entry name" value="DNA-bd_dom_put_sf"/>
</dbReference>
<evidence type="ECO:0000256" key="7">
    <source>
        <dbReference type="ARBA" id="ARBA00022490"/>
    </source>
</evidence>
<keyword evidence="15" id="KW-0648">Protein biosynthesis</keyword>
<evidence type="ECO:0000256" key="5">
    <source>
        <dbReference type="ARBA" id="ARBA00008653"/>
    </source>
</evidence>
<dbReference type="Pfam" id="PF01336">
    <property type="entry name" value="tRNA_anti-codon"/>
    <property type="match status" value="1"/>
</dbReference>
<dbReference type="InterPro" id="IPR002547">
    <property type="entry name" value="tRNA-bd_dom"/>
</dbReference>
<dbReference type="SUPFAM" id="SSF56037">
    <property type="entry name" value="PheT/TilS domain"/>
    <property type="match status" value="1"/>
</dbReference>
<keyword evidence="16" id="KW-0809">Transit peptide</keyword>
<comment type="catalytic activity">
    <reaction evidence="22 24">
        <text>N(6)-[(R)-lipoyl]-L-lysyl-[protein] + pyruvate + H(+) = N(6)-[(R)-S(8)-acetyldihydrolipoyl]-L-lysyl-[protein] + CO2</text>
        <dbReference type="Rhea" id="RHEA:19189"/>
        <dbReference type="Rhea" id="RHEA-COMP:10474"/>
        <dbReference type="Rhea" id="RHEA-COMP:10478"/>
        <dbReference type="ChEBI" id="CHEBI:15361"/>
        <dbReference type="ChEBI" id="CHEBI:15378"/>
        <dbReference type="ChEBI" id="CHEBI:16526"/>
        <dbReference type="ChEBI" id="CHEBI:83099"/>
        <dbReference type="ChEBI" id="CHEBI:83111"/>
        <dbReference type="EC" id="1.2.4.1"/>
    </reaction>
</comment>
<dbReference type="HAMAP" id="MF_00283">
    <property type="entry name" value="Phe_tRNA_synth_beta1"/>
    <property type="match status" value="1"/>
</dbReference>
<dbReference type="CDD" id="cd04317">
    <property type="entry name" value="EcAspRS_like_N"/>
    <property type="match status" value="1"/>
</dbReference>
<dbReference type="EnsemblMetazoa" id="GAUT039552-RA">
    <property type="protein sequence ID" value="GAUT039552-PA"/>
    <property type="gene ID" value="GAUT039552"/>
</dbReference>
<name>A0A1A9VJW5_GLOAU</name>
<dbReference type="InterPro" id="IPR001017">
    <property type="entry name" value="DH_E1"/>
</dbReference>
<dbReference type="InterPro" id="IPR033714">
    <property type="entry name" value="tRNA_bind_bactPheRS"/>
</dbReference>
<dbReference type="Proteomes" id="UP000078200">
    <property type="component" value="Unassembled WGS sequence"/>
</dbReference>
<dbReference type="InterPro" id="IPR017597">
    <property type="entry name" value="Pyrv_DH_E1_asu_subgrp-y"/>
</dbReference>
<evidence type="ECO:0000256" key="4">
    <source>
        <dbReference type="ARBA" id="ARBA00006303"/>
    </source>
</evidence>
<dbReference type="Pfam" id="PF03483">
    <property type="entry name" value="B3_4"/>
    <property type="match status" value="1"/>
</dbReference>
<dbReference type="SUPFAM" id="SSF50249">
    <property type="entry name" value="Nucleic acid-binding proteins"/>
    <property type="match status" value="2"/>
</dbReference>
<dbReference type="InterPro" id="IPR029351">
    <property type="entry name" value="GAD_dom"/>
</dbReference>
<dbReference type="InterPro" id="IPR004115">
    <property type="entry name" value="GAD-like_sf"/>
</dbReference>
<dbReference type="InterPro" id="IPR002312">
    <property type="entry name" value="Asp/Asn-tRNA-synth_IIb"/>
</dbReference>
<dbReference type="GO" id="GO:0000049">
    <property type="term" value="F:tRNA binding"/>
    <property type="evidence" value="ECO:0007669"/>
    <property type="project" value="UniProtKB-UniRule"/>
</dbReference>
<feature type="domain" description="Aminoacyl-transfer RNA synthetases class-II family profile" evidence="25">
    <location>
        <begin position="1328"/>
        <end position="1755"/>
    </location>
</feature>
<comment type="similarity">
    <text evidence="4">Belongs to the class-II aminoacyl-tRNA synthetase family. Type 1 subfamily.</text>
</comment>
<keyword evidence="13" id="KW-0460">Magnesium</keyword>
<evidence type="ECO:0000256" key="2">
    <source>
        <dbReference type="ARBA" id="ARBA00001964"/>
    </source>
</evidence>
<dbReference type="InterPro" id="IPR004532">
    <property type="entry name" value="Phe-tRNA-ligase_IIc_bsu_bact"/>
</dbReference>
<dbReference type="SUPFAM" id="SSF55681">
    <property type="entry name" value="Class II aaRS and biotin synthetases"/>
    <property type="match status" value="2"/>
</dbReference>
<dbReference type="InterPro" id="IPR004364">
    <property type="entry name" value="Aa-tRNA-synt_II"/>
</dbReference>
<dbReference type="InterPro" id="IPR005147">
    <property type="entry name" value="tRNA_synthase_B5-dom"/>
</dbReference>
<evidence type="ECO:0000256" key="3">
    <source>
        <dbReference type="ARBA" id="ARBA00004496"/>
    </source>
</evidence>
<dbReference type="GO" id="GO:0004826">
    <property type="term" value="F:phenylalanine-tRNA ligase activity"/>
    <property type="evidence" value="ECO:0007669"/>
    <property type="project" value="UniProtKB-EC"/>
</dbReference>
<keyword evidence="14 23" id="KW-0694">RNA-binding</keyword>
<dbReference type="InterPro" id="IPR004365">
    <property type="entry name" value="NA-bd_OB_tRNA"/>
</dbReference>
<evidence type="ECO:0000259" key="27">
    <source>
        <dbReference type="PROSITE" id="PS51483"/>
    </source>
</evidence>
<dbReference type="InterPro" id="IPR004524">
    <property type="entry name" value="Asp-tRNA-ligase_1"/>
</dbReference>
<dbReference type="SUPFAM" id="SSF46955">
    <property type="entry name" value="Putative DNA-binding domain"/>
    <property type="match status" value="1"/>
</dbReference>
<keyword evidence="9" id="KW-0436">Ligase</keyword>
<evidence type="ECO:0000256" key="20">
    <source>
        <dbReference type="ARBA" id="ARBA00023317"/>
    </source>
</evidence>
<dbReference type="GO" id="GO:0005737">
    <property type="term" value="C:cytoplasm"/>
    <property type="evidence" value="ECO:0007669"/>
    <property type="project" value="UniProtKB-SubCell"/>
</dbReference>
<evidence type="ECO:0000256" key="17">
    <source>
        <dbReference type="ARBA" id="ARBA00023002"/>
    </source>
</evidence>
<dbReference type="Pfam" id="PF17759">
    <property type="entry name" value="tRNA_synthFbeta"/>
    <property type="match status" value="1"/>
</dbReference>
<dbReference type="PROSITE" id="PS50886">
    <property type="entry name" value="TRBD"/>
    <property type="match status" value="1"/>
</dbReference>
<dbReference type="InterPro" id="IPR047090">
    <property type="entry name" value="AspRS_core"/>
</dbReference>
<evidence type="ECO:0000313" key="29">
    <source>
        <dbReference type="Proteomes" id="UP000078200"/>
    </source>
</evidence>
<proteinExistence type="inferred from homology"/>
<dbReference type="SMART" id="SM00873">
    <property type="entry name" value="B3_4"/>
    <property type="match status" value="1"/>
</dbReference>
<dbReference type="Gene3D" id="3.50.40.10">
    <property type="entry name" value="Phenylalanyl-trna Synthetase, Chain B, domain 3"/>
    <property type="match status" value="1"/>
</dbReference>
<evidence type="ECO:0000256" key="22">
    <source>
        <dbReference type="ARBA" id="ARBA00051231"/>
    </source>
</evidence>
<comment type="subcellular location">
    <subcellularLocation>
        <location evidence="3">Cytoplasm</location>
    </subcellularLocation>
</comment>
<dbReference type="InterPro" id="IPR050642">
    <property type="entry name" value="PDH_E1_Alpha_Subunit"/>
</dbReference>
<dbReference type="GO" id="GO:0006086">
    <property type="term" value="P:pyruvate decarboxylation to acetyl-CoA"/>
    <property type="evidence" value="ECO:0007669"/>
    <property type="project" value="InterPro"/>
</dbReference>
<accession>A0A1A9VJW5</accession>
<dbReference type="Gene3D" id="3.30.930.10">
    <property type="entry name" value="Bira Bifunctional Protein, Domain 2"/>
    <property type="match status" value="2"/>
</dbReference>
<keyword evidence="29" id="KW-1185">Reference proteome</keyword>
<dbReference type="Pfam" id="PF00676">
    <property type="entry name" value="E1_dh"/>
    <property type="match status" value="1"/>
</dbReference>
<dbReference type="InterPro" id="IPR029061">
    <property type="entry name" value="THDP-binding"/>
</dbReference>
<organism evidence="28 29">
    <name type="scientific">Glossina austeni</name>
    <name type="common">Savannah tsetse fly</name>
    <dbReference type="NCBI Taxonomy" id="7395"/>
    <lineage>
        <taxon>Eukaryota</taxon>
        <taxon>Metazoa</taxon>
        <taxon>Ecdysozoa</taxon>
        <taxon>Arthropoda</taxon>
        <taxon>Hexapoda</taxon>
        <taxon>Insecta</taxon>
        <taxon>Pterygota</taxon>
        <taxon>Neoptera</taxon>
        <taxon>Endopterygota</taxon>
        <taxon>Diptera</taxon>
        <taxon>Brachycera</taxon>
        <taxon>Muscomorpha</taxon>
        <taxon>Hippoboscoidea</taxon>
        <taxon>Glossinidae</taxon>
        <taxon>Glossina</taxon>
    </lineage>
</organism>
<keyword evidence="7" id="KW-0963">Cytoplasm</keyword>
<dbReference type="InterPro" id="IPR020825">
    <property type="entry name" value="Phe-tRNA_synthase-like_B3/B4"/>
</dbReference>
<dbReference type="CDD" id="cd02796">
    <property type="entry name" value="tRNA_bind_bactPheRS"/>
    <property type="match status" value="1"/>
</dbReference>
<dbReference type="PRINTS" id="PR01042">
    <property type="entry name" value="TRNASYNTHASP"/>
</dbReference>
<dbReference type="Gene3D" id="3.40.50.970">
    <property type="match status" value="1"/>
</dbReference>
<dbReference type="Pfam" id="PF01588">
    <property type="entry name" value="tRNA_bind"/>
    <property type="match status" value="1"/>
</dbReference>
<evidence type="ECO:0000256" key="18">
    <source>
        <dbReference type="ARBA" id="ARBA00023052"/>
    </source>
</evidence>
<dbReference type="SUPFAM" id="SSF55261">
    <property type="entry name" value="GAD domain-like"/>
    <property type="match status" value="1"/>
</dbReference>
<dbReference type="InterPro" id="IPR005146">
    <property type="entry name" value="B3/B4_tRNA-bd"/>
</dbReference>
<dbReference type="Gene3D" id="2.40.50.140">
    <property type="entry name" value="Nucleic acid-binding proteins"/>
    <property type="match status" value="2"/>
</dbReference>
<dbReference type="SUPFAM" id="SSF52518">
    <property type="entry name" value="Thiamin diphosphate-binding fold (THDP-binding)"/>
    <property type="match status" value="1"/>
</dbReference>
<keyword evidence="17 24" id="KW-0560">Oxidoreductase</keyword>
<evidence type="ECO:0000256" key="8">
    <source>
        <dbReference type="ARBA" id="ARBA00022555"/>
    </source>
</evidence>
<dbReference type="PANTHER" id="PTHR11516">
    <property type="entry name" value="PYRUVATE DEHYDROGENASE E1 COMPONENT, ALPHA SUBUNIT BACTERIAL AND ORGANELLAR"/>
    <property type="match status" value="1"/>
</dbReference>
<comment type="cofactor">
    <cofactor evidence="2 24">
        <name>thiamine diphosphate</name>
        <dbReference type="ChEBI" id="CHEBI:58937"/>
    </cofactor>
</comment>
<evidence type="ECO:0000256" key="12">
    <source>
        <dbReference type="ARBA" id="ARBA00022840"/>
    </source>
</evidence>
<evidence type="ECO:0000256" key="14">
    <source>
        <dbReference type="ARBA" id="ARBA00022884"/>
    </source>
</evidence>
<dbReference type="NCBIfam" id="NF001750">
    <property type="entry name" value="PRK00476.1"/>
    <property type="match status" value="1"/>
</dbReference>
<evidence type="ECO:0000259" key="25">
    <source>
        <dbReference type="PROSITE" id="PS50862"/>
    </source>
</evidence>
<dbReference type="Gene3D" id="3.30.56.10">
    <property type="match status" value="2"/>
</dbReference>
<dbReference type="CDD" id="cd00769">
    <property type="entry name" value="PheRS_beta_core"/>
    <property type="match status" value="1"/>
</dbReference>
<dbReference type="SMART" id="SM00874">
    <property type="entry name" value="B5"/>
    <property type="match status" value="1"/>
</dbReference>
<evidence type="ECO:0000256" key="19">
    <source>
        <dbReference type="ARBA" id="ARBA00023146"/>
    </source>
</evidence>
<evidence type="ECO:0000256" key="24">
    <source>
        <dbReference type="RuleBase" id="RU361139"/>
    </source>
</evidence>
<dbReference type="GO" id="GO:0004739">
    <property type="term" value="F:pyruvate dehydrogenase (acetyl-transferring) activity"/>
    <property type="evidence" value="ECO:0007669"/>
    <property type="project" value="UniProtKB-UniRule"/>
</dbReference>
<dbReference type="STRING" id="7395.A0A1A9VJW5"/>
<evidence type="ECO:0000256" key="16">
    <source>
        <dbReference type="ARBA" id="ARBA00022946"/>
    </source>
</evidence>
<evidence type="ECO:0000256" key="13">
    <source>
        <dbReference type="ARBA" id="ARBA00022842"/>
    </source>
</evidence>
<dbReference type="NCBIfam" id="TIGR00459">
    <property type="entry name" value="aspS_bact"/>
    <property type="match status" value="1"/>
</dbReference>
<keyword evidence="10" id="KW-0479">Metal-binding</keyword>
<dbReference type="InterPro" id="IPR045864">
    <property type="entry name" value="aa-tRNA-synth_II/BPL/LPL"/>
</dbReference>
<dbReference type="NCBIfam" id="NF045760">
    <property type="entry name" value="YtpR"/>
    <property type="match status" value="1"/>
</dbReference>
<protein>
    <recommendedName>
        <fullName evidence="24">Pyruvate dehydrogenase E1 component subunit alpha</fullName>
        <ecNumber evidence="24">1.2.4.1</ecNumber>
    </recommendedName>
</protein>